<organism evidence="1 2">
    <name type="scientific">Coniosporium uncinatum</name>
    <dbReference type="NCBI Taxonomy" id="93489"/>
    <lineage>
        <taxon>Eukaryota</taxon>
        <taxon>Fungi</taxon>
        <taxon>Dikarya</taxon>
        <taxon>Ascomycota</taxon>
        <taxon>Pezizomycotina</taxon>
        <taxon>Dothideomycetes</taxon>
        <taxon>Dothideomycetes incertae sedis</taxon>
        <taxon>Coniosporium</taxon>
    </lineage>
</organism>
<proteinExistence type="predicted"/>
<protein>
    <submittedName>
        <fullName evidence="1">Uncharacterized protein</fullName>
    </submittedName>
</protein>
<evidence type="ECO:0000313" key="1">
    <source>
        <dbReference type="EMBL" id="KAK3062962.1"/>
    </source>
</evidence>
<reference evidence="1" key="1">
    <citation type="submission" date="2024-09" db="EMBL/GenBank/DDBJ databases">
        <title>Black Yeasts Isolated from many extreme environments.</title>
        <authorList>
            <person name="Coleine C."/>
            <person name="Stajich J.E."/>
            <person name="Selbmann L."/>
        </authorList>
    </citation>
    <scope>NUCLEOTIDE SEQUENCE</scope>
    <source>
        <strain evidence="1">CCFEE 5737</strain>
    </source>
</reference>
<accession>A0ACC3D7C0</accession>
<dbReference type="Proteomes" id="UP001186974">
    <property type="component" value="Unassembled WGS sequence"/>
</dbReference>
<evidence type="ECO:0000313" key="2">
    <source>
        <dbReference type="Proteomes" id="UP001186974"/>
    </source>
</evidence>
<comment type="caution">
    <text evidence="1">The sequence shown here is derived from an EMBL/GenBank/DDBJ whole genome shotgun (WGS) entry which is preliminary data.</text>
</comment>
<keyword evidence="2" id="KW-1185">Reference proteome</keyword>
<name>A0ACC3D7C0_9PEZI</name>
<dbReference type="EMBL" id="JAWDJW010007054">
    <property type="protein sequence ID" value="KAK3062962.1"/>
    <property type="molecule type" value="Genomic_DNA"/>
</dbReference>
<gene>
    <name evidence="1" type="ORF">LTS18_003028</name>
</gene>
<sequence length="122" mass="13615">MGDTITPSTSSPAAATAIPTTCQCLGDDDITGSLFDVMVTVRVGKGDKTKEFQGHRGLLCHYSSYFKRALEGGFEEAESRTVTLPEDDVEVFDIFFSWLYTRSQFKRKHDDPEIPLSMELLI</sequence>